<gene>
    <name evidence="1" type="ORF">NEOLI_002303</name>
</gene>
<dbReference type="EMBL" id="LXFE01000478">
    <property type="protein sequence ID" value="OLL25190.1"/>
    <property type="molecule type" value="Genomic_DNA"/>
</dbReference>
<accession>A0A1U7LR90</accession>
<dbReference type="Proteomes" id="UP000186594">
    <property type="component" value="Unassembled WGS sequence"/>
</dbReference>
<proteinExistence type="predicted"/>
<protein>
    <submittedName>
        <fullName evidence="1">Uncharacterized protein</fullName>
    </submittedName>
</protein>
<reference evidence="1 2" key="1">
    <citation type="submission" date="2016-04" db="EMBL/GenBank/DDBJ databases">
        <title>Evolutionary innovation and constraint leading to complex multicellularity in the Ascomycota.</title>
        <authorList>
            <person name="Cisse O."/>
            <person name="Nguyen A."/>
            <person name="Hewitt D.A."/>
            <person name="Jedd G."/>
            <person name="Stajich J.E."/>
        </authorList>
    </citation>
    <scope>NUCLEOTIDE SEQUENCE [LARGE SCALE GENOMIC DNA]</scope>
    <source>
        <strain evidence="1 2">DAH-3</strain>
    </source>
</reference>
<keyword evidence="2" id="KW-1185">Reference proteome</keyword>
<evidence type="ECO:0000313" key="2">
    <source>
        <dbReference type="Proteomes" id="UP000186594"/>
    </source>
</evidence>
<name>A0A1U7LR90_NEOID</name>
<dbReference type="AlphaFoldDB" id="A0A1U7LR90"/>
<comment type="caution">
    <text evidence="1">The sequence shown here is derived from an EMBL/GenBank/DDBJ whole genome shotgun (WGS) entry which is preliminary data.</text>
</comment>
<evidence type="ECO:0000313" key="1">
    <source>
        <dbReference type="EMBL" id="OLL25190.1"/>
    </source>
</evidence>
<organism evidence="1 2">
    <name type="scientific">Neolecta irregularis (strain DAH-3)</name>
    <dbReference type="NCBI Taxonomy" id="1198029"/>
    <lineage>
        <taxon>Eukaryota</taxon>
        <taxon>Fungi</taxon>
        <taxon>Dikarya</taxon>
        <taxon>Ascomycota</taxon>
        <taxon>Taphrinomycotina</taxon>
        <taxon>Neolectales</taxon>
        <taxon>Neolectaceae</taxon>
        <taxon>Neolecta</taxon>
    </lineage>
</organism>
<sequence>MNLPFDEHSTFSLIFARVNLFRGSKLLMIMLIPV</sequence>